<dbReference type="InterPro" id="IPR009081">
    <property type="entry name" value="PP-bd_ACP"/>
</dbReference>
<dbReference type="Pfam" id="PF00501">
    <property type="entry name" value="AMP-binding"/>
    <property type="match status" value="2"/>
</dbReference>
<dbReference type="InterPro" id="IPR025110">
    <property type="entry name" value="AMP-bd_C"/>
</dbReference>
<dbReference type="InterPro" id="IPR001242">
    <property type="entry name" value="Condensation_dom"/>
</dbReference>
<name>A0A9W4QZZ2_9GAMM</name>
<dbReference type="InterPro" id="IPR006162">
    <property type="entry name" value="Ppantetheine_attach_site"/>
</dbReference>
<dbReference type="GO" id="GO:0005829">
    <property type="term" value="C:cytosol"/>
    <property type="evidence" value="ECO:0007669"/>
    <property type="project" value="TreeGrafter"/>
</dbReference>
<keyword evidence="2" id="KW-0596">Phosphopantetheine</keyword>
<dbReference type="Gene3D" id="2.30.38.10">
    <property type="entry name" value="Luciferase, Domain 3"/>
    <property type="match status" value="2"/>
</dbReference>
<dbReference type="Proteomes" id="UP001152467">
    <property type="component" value="Unassembled WGS sequence"/>
</dbReference>
<proteinExistence type="predicted"/>
<dbReference type="Pfam" id="PF00668">
    <property type="entry name" value="Condensation"/>
    <property type="match status" value="2"/>
</dbReference>
<accession>A0A9W4QZZ2</accession>
<dbReference type="Gene3D" id="3.30.300.30">
    <property type="match status" value="2"/>
</dbReference>
<dbReference type="CDD" id="cd19531">
    <property type="entry name" value="LCL_NRPS-like"/>
    <property type="match status" value="1"/>
</dbReference>
<sequence length="2108" mass="235095">MDCKHHALSLSQLDIFLDQQKHPQSPIYNIGGYVELMSQIDMALFERAFDVAATRHDAFYLRFDSHDGKPYQYLQTVGPKLLLHDFTAHTHPREDALALIKKTYASPFKLIVESPQRAGLVKLSDTCYWFYTVSHHLAMDGWGYSLWIKNLINQYMRMAGIEGAEPEPEVFSFIDSVESRSDYVNSKQYQRSLAYWLAELQQMPSLVFEAKEPILCQQVAQCSHRETRAISQSKYAQWQALAKSHGGQVHHLFLALLYCYFNRVTSENVLAFGMPSHNRSSADKQVVGSYVSVSPMRFEKAPCDTLCGLIQNIKGTMAKSARHLRFPIHKAIEESNKAIPARLFDIQFNYQLLDYVVGNEDCATESYFLTSNSERVPFTFTICEYGEHQDTQIQTDTNNAYFDTQEGALHLDRMLFMLEQLAENPELPLSELEIVTPAEQSQLIAWAGQSQAQTQRIETRFAATAVQFADAVAIEQSEQSITYRELNQQANQIAHALLECAPQAQVIGISSQRSIEMIAIVLGILKAGKAYMPIDASYPIERQEQMLEVSECPLLLTDSASLMASELVCERIDIGSQQWCSLIASQPTNNVDVEINHELAYLMFTSGSTGKPKGVMIPHQGITRLVIDSNFMAIDSSLCMLQLSNVSFDVATLEIWAPLLNGGKLVLYPQADLSFTRLHDTIITHQVNSMWLTSALFDRWVHDIEIVPSCLTQVLAGGDVVSAESVKSLFAKAPSVRFINGYGPTENTTFSTCHSVYGTDLIGSRLPIGKPIDNSLCFILDENQQMLPLGCVGELCVAGEGLALGYLNNEEATNDKFIDVLIGGQTQRVYRTGDMAHWHMDGTLAYMGRQDQQVKIRGFRIELSEIAASLTGHEYVSECAVVCSEDKQIIAAIRLSNATISQEGLDAQLKDYLSAQLPHFMLPNRIVVLESLPVTSNGKLDRKAILQQIGKDHSKVHVAPRNQLEQHLHDIWVTLLNGPIGIQDSFFELGGHSLIAMQLVAKISQELGVELSLDCIFRHHTIESLAKVIETQVSSNEVTLDSFEGLQASGVLSLAQQQIWQDQQLNGVNAKYNIPGAFHIKGPLNVEALEDALQCLVQRHQILRTNYKTEADEVVQFAQLQFDNILNKHDFSDIPSTLTQQLCKELFENEISKPFNLATDLMVRVQIIKLASEEHYCCITLHHIALDGWSLNLFFEELEQAYQSFNCDREPSFTPLKLQYANFADWQQARISNGDFAEELGYWQSHLNDAPQCHQLPLDYTRPKQWQPTGSIVRTQLGAELTAKLKQFAKMQKVTMFTALQQAYALTMSMFSGQTDILMGTPIAGRERKETHDLLGCFTNTLVLRSQFDNHASFTNHVTQSHKHWLNNIANQSVPFEQLMSHLNPQRVQGAHPLFQLWFVLNTQATPGSNFSLADTHIVQDEANTRLVKFDLMLAASESGDELHLEWQFNRSLFKAETIQAFARLMESILAQALASPHLAISELEIAQKQNLSVVEAQPLTTPQYLENVCQAFQHWLMHEPNRVAVVDGTRSLTYQALAQRVDRLAGLMADMGVEQGSYVALKFERGLEAIVSMLATLKLGAAYLPLDLALPAERIEFVINDAQPALILTTSQYLHDFDNCAVDSCLIEAVDEPDWLADIEPILDAPVINPHDPVYVIYTSGTTGQPKGVVVTHANLSHYLSGLICQYQFESKLSYAVMSSIATDLGNTTLFLSLASAGTMHLLGEQAVLSSDLVCQYFDKYGIDVAKLTPSHFSALSSSEHHPIAQHTMIFGGEKLPASTAALVKNDHPQIRVINHYGPTEACIGCLTHEVQSLADNVVMPLGLPLPGTSVYVVNEQLKAVVKGAWGELIICGPAIAQGYLNQPQLTAERFIEWTDENGLLVRGYRSGDRVRINTLGLIEFAGRNDDQVKIRGFRVETQEITEVAKAICHASNATTFIRGEAGQEQLYCVIECTAGEASLSVQQVRQEMANILPAHMLPSVISFVACMPLLANGKLDIKAIKILAQGESDEQLVAATTVQQQLVHDLWCDLLNNDRISIDKGFFEVGGNSLLATRLSNEIKILTGVKVPLRTLMDNPTITDLAWLLEDTKKDNQSIDNNEEKIEFEI</sequence>
<dbReference type="RefSeq" id="WP_261626534.1">
    <property type="nucleotide sequence ID" value="NZ_CAMAPC010000009.1"/>
</dbReference>
<dbReference type="InterPro" id="IPR010071">
    <property type="entry name" value="AA_adenyl_dom"/>
</dbReference>
<feature type="domain" description="Carrier" evidence="4">
    <location>
        <begin position="2016"/>
        <end position="2091"/>
    </location>
</feature>
<protein>
    <submittedName>
        <fullName evidence="5">Dimodular nonribosomal peptide synthase</fullName>
    </submittedName>
</protein>
<dbReference type="CDD" id="cd12117">
    <property type="entry name" value="A_NRPS_Srf_like"/>
    <property type="match status" value="1"/>
</dbReference>
<dbReference type="Pfam" id="PF00550">
    <property type="entry name" value="PP-binding"/>
    <property type="match status" value="2"/>
</dbReference>
<dbReference type="InterPro" id="IPR020806">
    <property type="entry name" value="PKS_PP-bd"/>
</dbReference>
<evidence type="ECO:0000256" key="1">
    <source>
        <dbReference type="ARBA" id="ARBA00001957"/>
    </source>
</evidence>
<dbReference type="GO" id="GO:0009239">
    <property type="term" value="P:enterobactin biosynthetic process"/>
    <property type="evidence" value="ECO:0007669"/>
    <property type="project" value="TreeGrafter"/>
</dbReference>
<dbReference type="PANTHER" id="PTHR45527">
    <property type="entry name" value="NONRIBOSOMAL PEPTIDE SYNTHETASE"/>
    <property type="match status" value="1"/>
</dbReference>
<dbReference type="InterPro" id="IPR000873">
    <property type="entry name" value="AMP-dep_synth/lig_dom"/>
</dbReference>
<dbReference type="PROSITE" id="PS00012">
    <property type="entry name" value="PHOSPHOPANTETHEINE"/>
    <property type="match status" value="2"/>
</dbReference>
<dbReference type="PANTHER" id="PTHR45527:SF1">
    <property type="entry name" value="FATTY ACID SYNTHASE"/>
    <property type="match status" value="1"/>
</dbReference>
<dbReference type="GO" id="GO:0009366">
    <property type="term" value="C:enterobactin synthetase complex"/>
    <property type="evidence" value="ECO:0007669"/>
    <property type="project" value="TreeGrafter"/>
</dbReference>
<dbReference type="FunFam" id="1.10.1200.10:FF:000005">
    <property type="entry name" value="Nonribosomal peptide synthetase 1"/>
    <property type="match status" value="1"/>
</dbReference>
<dbReference type="FunFam" id="3.40.50.980:FF:000001">
    <property type="entry name" value="Non-ribosomal peptide synthetase"/>
    <property type="match status" value="2"/>
</dbReference>
<dbReference type="GO" id="GO:0031177">
    <property type="term" value="F:phosphopantetheine binding"/>
    <property type="evidence" value="ECO:0007669"/>
    <property type="project" value="InterPro"/>
</dbReference>
<dbReference type="PROSITE" id="PS00455">
    <property type="entry name" value="AMP_BINDING"/>
    <property type="match status" value="2"/>
</dbReference>
<dbReference type="Gene3D" id="1.10.1200.10">
    <property type="entry name" value="ACP-like"/>
    <property type="match status" value="2"/>
</dbReference>
<dbReference type="SMART" id="SM00823">
    <property type="entry name" value="PKS_PP"/>
    <property type="match status" value="2"/>
</dbReference>
<dbReference type="InterPro" id="IPR020845">
    <property type="entry name" value="AMP-binding_CS"/>
</dbReference>
<evidence type="ECO:0000256" key="3">
    <source>
        <dbReference type="ARBA" id="ARBA00022553"/>
    </source>
</evidence>
<evidence type="ECO:0000256" key="2">
    <source>
        <dbReference type="ARBA" id="ARBA00022450"/>
    </source>
</evidence>
<organism evidence="5 6">
    <name type="scientific">Pseudoalteromonas holothuriae</name>
    <dbReference type="NCBI Taxonomy" id="2963714"/>
    <lineage>
        <taxon>Bacteria</taxon>
        <taxon>Pseudomonadati</taxon>
        <taxon>Pseudomonadota</taxon>
        <taxon>Gammaproteobacteria</taxon>
        <taxon>Alteromonadales</taxon>
        <taxon>Pseudoalteromonadaceae</taxon>
        <taxon>Pseudoalteromonas</taxon>
    </lineage>
</organism>
<dbReference type="NCBIfam" id="NF003417">
    <property type="entry name" value="PRK04813.1"/>
    <property type="match status" value="2"/>
</dbReference>
<evidence type="ECO:0000313" key="5">
    <source>
        <dbReference type="EMBL" id="CAH9060163.1"/>
    </source>
</evidence>
<dbReference type="GO" id="GO:0043041">
    <property type="term" value="P:amino acid activation for nonribosomal peptide biosynthetic process"/>
    <property type="evidence" value="ECO:0007669"/>
    <property type="project" value="TreeGrafter"/>
</dbReference>
<dbReference type="PROSITE" id="PS50075">
    <property type="entry name" value="CARRIER"/>
    <property type="match status" value="2"/>
</dbReference>
<dbReference type="Gene3D" id="3.40.50.980">
    <property type="match status" value="4"/>
</dbReference>
<dbReference type="CDD" id="cd05930">
    <property type="entry name" value="A_NRPS"/>
    <property type="match status" value="1"/>
</dbReference>
<dbReference type="Pfam" id="PF13193">
    <property type="entry name" value="AMP-binding_C"/>
    <property type="match status" value="1"/>
</dbReference>
<reference evidence="5" key="1">
    <citation type="submission" date="2022-07" db="EMBL/GenBank/DDBJ databases">
        <authorList>
            <person name="Criscuolo A."/>
        </authorList>
    </citation>
    <scope>NUCLEOTIDE SEQUENCE</scope>
    <source>
        <strain evidence="5">CIP111854</strain>
    </source>
</reference>
<dbReference type="InterPro" id="IPR045851">
    <property type="entry name" value="AMP-bd_C_sf"/>
</dbReference>
<dbReference type="GO" id="GO:0047527">
    <property type="term" value="F:2,3-dihydroxybenzoate-serine ligase activity"/>
    <property type="evidence" value="ECO:0007669"/>
    <property type="project" value="TreeGrafter"/>
</dbReference>
<evidence type="ECO:0000259" key="4">
    <source>
        <dbReference type="PROSITE" id="PS50075"/>
    </source>
</evidence>
<dbReference type="SUPFAM" id="SSF56801">
    <property type="entry name" value="Acetyl-CoA synthetase-like"/>
    <property type="match status" value="2"/>
</dbReference>
<feature type="domain" description="Carrier" evidence="4">
    <location>
        <begin position="959"/>
        <end position="1033"/>
    </location>
</feature>
<dbReference type="EMBL" id="CAMAPC010000009">
    <property type="protein sequence ID" value="CAH9060163.1"/>
    <property type="molecule type" value="Genomic_DNA"/>
</dbReference>
<dbReference type="NCBIfam" id="TIGR01733">
    <property type="entry name" value="AA-adenyl-dom"/>
    <property type="match status" value="2"/>
</dbReference>
<comment type="caution">
    <text evidence="5">The sequence shown here is derived from an EMBL/GenBank/DDBJ whole genome shotgun (WGS) entry which is preliminary data.</text>
</comment>
<keyword evidence="3" id="KW-0597">Phosphoprotein</keyword>
<dbReference type="SUPFAM" id="SSF47336">
    <property type="entry name" value="ACP-like"/>
    <property type="match status" value="2"/>
</dbReference>
<dbReference type="SUPFAM" id="SSF52777">
    <property type="entry name" value="CoA-dependent acyltransferases"/>
    <property type="match status" value="4"/>
</dbReference>
<evidence type="ECO:0000313" key="6">
    <source>
        <dbReference type="Proteomes" id="UP001152467"/>
    </source>
</evidence>
<dbReference type="Gene3D" id="3.30.559.10">
    <property type="entry name" value="Chloramphenicol acetyltransferase-like domain"/>
    <property type="match status" value="2"/>
</dbReference>
<dbReference type="InterPro" id="IPR036736">
    <property type="entry name" value="ACP-like_sf"/>
</dbReference>
<dbReference type="InterPro" id="IPR023213">
    <property type="entry name" value="CAT-like_dom_sf"/>
</dbReference>
<dbReference type="Gene3D" id="3.30.559.30">
    <property type="entry name" value="Nonribosomal peptide synthetase, condensation domain"/>
    <property type="match status" value="2"/>
</dbReference>
<comment type="cofactor">
    <cofactor evidence="1">
        <name>pantetheine 4'-phosphate</name>
        <dbReference type="ChEBI" id="CHEBI:47942"/>
    </cofactor>
</comment>
<keyword evidence="6" id="KW-1185">Reference proteome</keyword>
<gene>
    <name evidence="5" type="primary">dhbF_3</name>
    <name evidence="5" type="ORF">PSECIP111854_02550</name>
</gene>